<feature type="transmembrane region" description="Helical" evidence="1">
    <location>
        <begin position="81"/>
        <end position="100"/>
    </location>
</feature>
<accession>A0A160T9P8</accession>
<dbReference type="PANTHER" id="PTHR37305:SF1">
    <property type="entry name" value="MEMBRANE PROTEIN"/>
    <property type="match status" value="1"/>
</dbReference>
<dbReference type="PANTHER" id="PTHR37305">
    <property type="entry name" value="INTEGRAL MEMBRANE PROTEIN-RELATED"/>
    <property type="match status" value="1"/>
</dbReference>
<dbReference type="GO" id="GO:0140359">
    <property type="term" value="F:ABC-type transporter activity"/>
    <property type="evidence" value="ECO:0007669"/>
    <property type="project" value="InterPro"/>
</dbReference>
<protein>
    <recommendedName>
        <fullName evidence="4">ABC transporter permease protein</fullName>
    </recommendedName>
</protein>
<gene>
    <name evidence="2" type="ORF">CFX0092_B0246</name>
</gene>
<feature type="transmembrane region" description="Helical" evidence="1">
    <location>
        <begin position="20"/>
        <end position="37"/>
    </location>
</feature>
<dbReference type="AlphaFoldDB" id="A0A160T9P8"/>
<keyword evidence="1" id="KW-1133">Transmembrane helix</keyword>
<proteinExistence type="predicted"/>
<dbReference type="Proteomes" id="UP000215027">
    <property type="component" value="Chromosome II"/>
</dbReference>
<evidence type="ECO:0000313" key="3">
    <source>
        <dbReference type="Proteomes" id="UP000215027"/>
    </source>
</evidence>
<feature type="transmembrane region" description="Helical" evidence="1">
    <location>
        <begin position="237"/>
        <end position="258"/>
    </location>
</feature>
<sequence>MRGFWTEFIHTLRRLRGQILGWGSGLALYGLAMGAMYDTVQNMTGLQEMLAGYPPELAAFFGDLANFNTPAGYFGTYYSSYMPLIIGIFAVAAAAGLLAGDEERGTLDLTLAYPVGRTALFWGRWLGFVVAAALVMFIGYLGWAVTLPLTGMEVTFAALLGAHLPILALLLLFGGLSLLLSMILPSARLAMTVAGGLLAANFLLVGLANLNEALRPIMDLTPFAFFQAGEALTDLNWGWIVGLTAVAFLLAAGAWLLFRRRDIRVGGERGWTWRRRESTDFTDFTD</sequence>
<organism evidence="2 3">
    <name type="scientific">Candidatus Promineifilum breve</name>
    <dbReference type="NCBI Taxonomy" id="1806508"/>
    <lineage>
        <taxon>Bacteria</taxon>
        <taxon>Bacillati</taxon>
        <taxon>Chloroflexota</taxon>
        <taxon>Ardenticatenia</taxon>
        <taxon>Candidatus Promineifilales</taxon>
        <taxon>Candidatus Promineifilaceae</taxon>
        <taxon>Candidatus Promineifilum</taxon>
    </lineage>
</organism>
<feature type="transmembrane region" description="Helical" evidence="1">
    <location>
        <begin position="189"/>
        <end position="210"/>
    </location>
</feature>
<dbReference type="GO" id="GO:0005886">
    <property type="term" value="C:plasma membrane"/>
    <property type="evidence" value="ECO:0007669"/>
    <property type="project" value="UniProtKB-SubCell"/>
</dbReference>
<reference evidence="2" key="1">
    <citation type="submission" date="2016-01" db="EMBL/GenBank/DDBJ databases">
        <authorList>
            <person name="Mcilroy J.S."/>
            <person name="Karst M S."/>
            <person name="Albertsen M."/>
        </authorList>
    </citation>
    <scope>NUCLEOTIDE SEQUENCE</scope>
    <source>
        <strain evidence="2">Cfx-K</strain>
    </source>
</reference>
<keyword evidence="1" id="KW-0812">Transmembrane</keyword>
<keyword evidence="1" id="KW-0472">Membrane</keyword>
<evidence type="ECO:0000313" key="2">
    <source>
        <dbReference type="EMBL" id="CUS05780.1"/>
    </source>
</evidence>
<keyword evidence="3" id="KW-1185">Reference proteome</keyword>
<evidence type="ECO:0000256" key="1">
    <source>
        <dbReference type="SAM" id="Phobius"/>
    </source>
</evidence>
<dbReference type="KEGG" id="pbf:CFX0092_B0246"/>
<feature type="transmembrane region" description="Helical" evidence="1">
    <location>
        <begin position="155"/>
        <end position="180"/>
    </location>
</feature>
<feature type="transmembrane region" description="Helical" evidence="1">
    <location>
        <begin position="121"/>
        <end position="143"/>
    </location>
</feature>
<dbReference type="Pfam" id="PF12679">
    <property type="entry name" value="ABC2_membrane_2"/>
    <property type="match status" value="1"/>
</dbReference>
<name>A0A160T9P8_9CHLR</name>
<dbReference type="RefSeq" id="WP_095045145.1">
    <property type="nucleotide sequence ID" value="NZ_LN890656.1"/>
</dbReference>
<dbReference type="EMBL" id="LN890656">
    <property type="protein sequence ID" value="CUS05780.1"/>
    <property type="molecule type" value="Genomic_DNA"/>
</dbReference>
<evidence type="ECO:0008006" key="4">
    <source>
        <dbReference type="Google" id="ProtNLM"/>
    </source>
</evidence>
<dbReference type="OrthoDB" id="138669at2"/>